<dbReference type="Gene3D" id="1.10.10.1440">
    <property type="entry name" value="PHAX RNA-binding domain"/>
    <property type="match status" value="1"/>
</dbReference>
<evidence type="ECO:0000259" key="12">
    <source>
        <dbReference type="Pfam" id="PF10258"/>
    </source>
</evidence>
<evidence type="ECO:0000256" key="6">
    <source>
        <dbReference type="ARBA" id="ARBA00022490"/>
    </source>
</evidence>
<feature type="compositionally biased region" description="Gly residues" evidence="11">
    <location>
        <begin position="170"/>
        <end position="181"/>
    </location>
</feature>
<evidence type="ECO:0000256" key="11">
    <source>
        <dbReference type="SAM" id="MobiDB-lite"/>
    </source>
</evidence>
<feature type="region of interest" description="Disordered" evidence="11">
    <location>
        <begin position="1"/>
        <end position="113"/>
    </location>
</feature>
<dbReference type="EMBL" id="FN647841">
    <property type="protein sequence ID" value="CBJ49001.1"/>
    <property type="molecule type" value="Genomic_DNA"/>
</dbReference>
<feature type="region of interest" description="Disordered" evidence="11">
    <location>
        <begin position="125"/>
        <end position="197"/>
    </location>
</feature>
<dbReference type="EMBL" id="FN649751">
    <property type="protein sequence ID" value="CBJ49001.1"/>
    <property type="molecule type" value="Genomic_DNA"/>
</dbReference>
<evidence type="ECO:0000256" key="4">
    <source>
        <dbReference type="ARBA" id="ARBA00016856"/>
    </source>
</evidence>
<keyword evidence="6" id="KW-0963">Cytoplasm</keyword>
<keyword evidence="8" id="KW-0653">Protein transport</keyword>
<protein>
    <recommendedName>
        <fullName evidence="4">Phosphorylated adapter RNA export protein</fullName>
    </recommendedName>
    <alternativeName>
        <fullName evidence="10">RNA U small nuclear RNA export adapter protein</fullName>
    </alternativeName>
</protein>
<keyword evidence="14" id="KW-1185">Reference proteome</keyword>
<dbReference type="InParanoid" id="D7FHZ0"/>
<feature type="region of interest" description="Disordered" evidence="11">
    <location>
        <begin position="289"/>
        <end position="355"/>
    </location>
</feature>
<dbReference type="GO" id="GO:0003723">
    <property type="term" value="F:RNA binding"/>
    <property type="evidence" value="ECO:0007669"/>
    <property type="project" value="UniProtKB-KW"/>
</dbReference>
<dbReference type="InterPro" id="IPR019385">
    <property type="entry name" value="PHAX_RNA-binding_domain"/>
</dbReference>
<feature type="domain" description="Phosphorylated adapter RNA export protein RNA-binding" evidence="12">
    <location>
        <begin position="205"/>
        <end position="283"/>
    </location>
</feature>
<name>D7FHZ0_ECTSI</name>
<dbReference type="GO" id="GO:0005634">
    <property type="term" value="C:nucleus"/>
    <property type="evidence" value="ECO:0007669"/>
    <property type="project" value="UniProtKB-SubCell"/>
</dbReference>
<proteinExistence type="inferred from homology"/>
<evidence type="ECO:0000256" key="2">
    <source>
        <dbReference type="ARBA" id="ARBA00004496"/>
    </source>
</evidence>
<gene>
    <name evidence="13" type="ORF">Esi_0115_0044</name>
</gene>
<evidence type="ECO:0000256" key="1">
    <source>
        <dbReference type="ARBA" id="ARBA00004123"/>
    </source>
</evidence>
<keyword evidence="5" id="KW-0813">Transport</keyword>
<evidence type="ECO:0000256" key="5">
    <source>
        <dbReference type="ARBA" id="ARBA00022448"/>
    </source>
</evidence>
<dbReference type="AlphaFoldDB" id="D7FHZ0"/>
<evidence type="ECO:0000256" key="3">
    <source>
        <dbReference type="ARBA" id="ARBA00006094"/>
    </source>
</evidence>
<evidence type="ECO:0000256" key="9">
    <source>
        <dbReference type="ARBA" id="ARBA00023242"/>
    </source>
</evidence>
<dbReference type="eggNOG" id="KOG3948">
    <property type="taxonomic scope" value="Eukaryota"/>
</dbReference>
<dbReference type="STRING" id="2880.D7FHZ0"/>
<dbReference type="InterPro" id="IPR039047">
    <property type="entry name" value="PHAX"/>
</dbReference>
<evidence type="ECO:0000313" key="14">
    <source>
        <dbReference type="Proteomes" id="UP000002630"/>
    </source>
</evidence>
<dbReference type="GO" id="GO:0005737">
    <property type="term" value="C:cytoplasm"/>
    <property type="evidence" value="ECO:0007669"/>
    <property type="project" value="UniProtKB-SubCell"/>
</dbReference>
<dbReference type="PANTHER" id="PTHR13135">
    <property type="entry name" value="CYTOSOLIC RESINIFERATOXIN BINDING PROTEIN RBP-26"/>
    <property type="match status" value="1"/>
</dbReference>
<evidence type="ECO:0000256" key="8">
    <source>
        <dbReference type="ARBA" id="ARBA00022927"/>
    </source>
</evidence>
<sequence>MSTFDDDDMDFGGDDDGDDFLTGKLAALGIDEDLELSGGEEEDDNRAPATDPAADSSNKPPGIVAPSPQQASASTAVAAVPAASRSTAPAPADDWGAPPSEGCSPGDAGIWGEVDSWGETRIATPTVEAPPAAGGGRGTAVEDGELVQMIDQPLRTSRGREQRSARDSGRGGGRRGGGGGGRGKRGRPKKDGKARGRNVTIKECAEWVCERLGEPKYYLMCQVVSTIGYNKTRDLLEAVQETQETGGMPTADGSRKRTAGGVFFTLLKKHMEPSRLKELYADELRVKKEKDRARRAANKRKAEAALAGEDVMTPRNPPRNRGRGGGGGGGATRAGRDMGKWAGPTAGAGGRDGCGDAVAAKRARAGISSLSKE</sequence>
<reference evidence="13 14" key="1">
    <citation type="journal article" date="2010" name="Nature">
        <title>The Ectocarpus genome and the independent evolution of multicellularity in brown algae.</title>
        <authorList>
            <person name="Cock J.M."/>
            <person name="Sterck L."/>
            <person name="Rouze P."/>
            <person name="Scornet D."/>
            <person name="Allen A.E."/>
            <person name="Amoutzias G."/>
            <person name="Anthouard V."/>
            <person name="Artiguenave F."/>
            <person name="Aury J.M."/>
            <person name="Badger J.H."/>
            <person name="Beszteri B."/>
            <person name="Billiau K."/>
            <person name="Bonnet E."/>
            <person name="Bothwell J.H."/>
            <person name="Bowler C."/>
            <person name="Boyen C."/>
            <person name="Brownlee C."/>
            <person name="Carrano C.J."/>
            <person name="Charrier B."/>
            <person name="Cho G.Y."/>
            <person name="Coelho S.M."/>
            <person name="Collen J."/>
            <person name="Corre E."/>
            <person name="Da Silva C."/>
            <person name="Delage L."/>
            <person name="Delaroque N."/>
            <person name="Dittami S.M."/>
            <person name="Doulbeau S."/>
            <person name="Elias M."/>
            <person name="Farnham G."/>
            <person name="Gachon C.M."/>
            <person name="Gschloessl B."/>
            <person name="Heesch S."/>
            <person name="Jabbari K."/>
            <person name="Jubin C."/>
            <person name="Kawai H."/>
            <person name="Kimura K."/>
            <person name="Kloareg B."/>
            <person name="Kupper F.C."/>
            <person name="Lang D."/>
            <person name="Le Bail A."/>
            <person name="Leblanc C."/>
            <person name="Lerouge P."/>
            <person name="Lohr M."/>
            <person name="Lopez P.J."/>
            <person name="Martens C."/>
            <person name="Maumus F."/>
            <person name="Michel G."/>
            <person name="Miranda-Saavedra D."/>
            <person name="Morales J."/>
            <person name="Moreau H."/>
            <person name="Motomura T."/>
            <person name="Nagasato C."/>
            <person name="Napoli C.A."/>
            <person name="Nelson D.R."/>
            <person name="Nyvall-Collen P."/>
            <person name="Peters A.F."/>
            <person name="Pommier C."/>
            <person name="Potin P."/>
            <person name="Poulain J."/>
            <person name="Quesneville H."/>
            <person name="Read B."/>
            <person name="Rensing S.A."/>
            <person name="Ritter A."/>
            <person name="Rousvoal S."/>
            <person name="Samanta M."/>
            <person name="Samson G."/>
            <person name="Schroeder D.C."/>
            <person name="Segurens B."/>
            <person name="Strittmatter M."/>
            <person name="Tonon T."/>
            <person name="Tregear J.W."/>
            <person name="Valentin K."/>
            <person name="von Dassow P."/>
            <person name="Yamagishi T."/>
            <person name="Van de Peer Y."/>
            <person name="Wincker P."/>
        </authorList>
    </citation>
    <scope>NUCLEOTIDE SEQUENCE [LARGE SCALE GENOMIC DNA]</scope>
    <source>
        <strain evidence="14">Ec32 / CCAP1310/4</strain>
    </source>
</reference>
<dbReference type="Proteomes" id="UP000002630">
    <property type="component" value="Linkage Group LG26"/>
</dbReference>
<dbReference type="InterPro" id="IPR038092">
    <property type="entry name" value="PHAX_RNA-binding_sf"/>
</dbReference>
<feature type="compositionally biased region" description="Acidic residues" evidence="11">
    <location>
        <begin position="1"/>
        <end position="19"/>
    </location>
</feature>
<accession>D7FHZ0</accession>
<feature type="compositionally biased region" description="Acidic residues" evidence="11">
    <location>
        <begin position="30"/>
        <end position="44"/>
    </location>
</feature>
<dbReference type="OrthoDB" id="20573at2759"/>
<comment type="subcellular location">
    <subcellularLocation>
        <location evidence="2">Cytoplasm</location>
    </subcellularLocation>
    <subcellularLocation>
        <location evidence="1">Nucleus</location>
    </subcellularLocation>
</comment>
<feature type="compositionally biased region" description="Gly residues" evidence="11">
    <location>
        <begin position="323"/>
        <end position="332"/>
    </location>
</feature>
<comment type="similarity">
    <text evidence="3">Belongs to the PHAX family.</text>
</comment>
<evidence type="ECO:0000256" key="10">
    <source>
        <dbReference type="ARBA" id="ARBA00030834"/>
    </source>
</evidence>
<evidence type="ECO:0000313" key="13">
    <source>
        <dbReference type="EMBL" id="CBJ49001.1"/>
    </source>
</evidence>
<dbReference type="PANTHER" id="PTHR13135:SF0">
    <property type="entry name" value="PHOSPHORYLATED ADAPTER RNA EXPORT PROTEIN"/>
    <property type="match status" value="1"/>
</dbReference>
<organism evidence="13 14">
    <name type="scientific">Ectocarpus siliculosus</name>
    <name type="common">Brown alga</name>
    <name type="synonym">Conferva siliculosa</name>
    <dbReference type="NCBI Taxonomy" id="2880"/>
    <lineage>
        <taxon>Eukaryota</taxon>
        <taxon>Sar</taxon>
        <taxon>Stramenopiles</taxon>
        <taxon>Ochrophyta</taxon>
        <taxon>PX clade</taxon>
        <taxon>Phaeophyceae</taxon>
        <taxon>Ectocarpales</taxon>
        <taxon>Ectocarpaceae</taxon>
        <taxon>Ectocarpus</taxon>
    </lineage>
</organism>
<keyword evidence="9" id="KW-0539">Nucleus</keyword>
<feature type="compositionally biased region" description="Low complexity" evidence="11">
    <location>
        <begin position="65"/>
        <end position="99"/>
    </location>
</feature>
<dbReference type="GO" id="GO:0015031">
    <property type="term" value="P:protein transport"/>
    <property type="evidence" value="ECO:0007669"/>
    <property type="project" value="UniProtKB-KW"/>
</dbReference>
<feature type="compositionally biased region" description="Basic and acidic residues" evidence="11">
    <location>
        <begin position="158"/>
        <end position="169"/>
    </location>
</feature>
<keyword evidence="7" id="KW-0694">RNA-binding</keyword>
<dbReference type="Pfam" id="PF10258">
    <property type="entry name" value="PHAX_RNA-bd"/>
    <property type="match status" value="1"/>
</dbReference>
<dbReference type="GO" id="GO:0006408">
    <property type="term" value="P:snRNA export from nucleus"/>
    <property type="evidence" value="ECO:0007669"/>
    <property type="project" value="InterPro"/>
</dbReference>
<evidence type="ECO:0000256" key="7">
    <source>
        <dbReference type="ARBA" id="ARBA00022884"/>
    </source>
</evidence>